<evidence type="ECO:0000313" key="8">
    <source>
        <dbReference type="EMBL" id="KPL89327.1"/>
    </source>
</evidence>
<dbReference type="GO" id="GO:0016987">
    <property type="term" value="F:sigma factor activity"/>
    <property type="evidence" value="ECO:0007669"/>
    <property type="project" value="UniProtKB-KW"/>
</dbReference>
<reference evidence="9" key="3">
    <citation type="submission" date="2015-08" db="EMBL/GenBank/DDBJ databases">
        <title>Draft Genome Sequence of a Heterotrophic Facultative Anaerobic Bacterium Ardenticatena maritima Strain 110S.</title>
        <authorList>
            <person name="Kawaichi S."/>
            <person name="Yoshida T."/>
            <person name="Sako Y."/>
            <person name="Nakamura R."/>
        </authorList>
    </citation>
    <scope>NUCLEOTIDE SEQUENCE [LARGE SCALE GENOMIC DNA]</scope>
    <source>
        <strain evidence="9">110S</strain>
    </source>
</reference>
<dbReference type="GO" id="GO:0003677">
    <property type="term" value="F:DNA binding"/>
    <property type="evidence" value="ECO:0007669"/>
    <property type="project" value="InterPro"/>
</dbReference>
<dbReference type="InterPro" id="IPR014284">
    <property type="entry name" value="RNA_pol_sigma-70_dom"/>
</dbReference>
<feature type="domain" description="RNA polymerase sigma-70 region 2" evidence="5">
    <location>
        <begin position="35"/>
        <end position="104"/>
    </location>
</feature>
<accession>A0A0M8K7B3</accession>
<dbReference type="InterPro" id="IPR013249">
    <property type="entry name" value="RNA_pol_sigma70_r4_t2"/>
</dbReference>
<dbReference type="InterPro" id="IPR013325">
    <property type="entry name" value="RNA_pol_sigma_r2"/>
</dbReference>
<protein>
    <submittedName>
        <fullName evidence="7">RNA polymerase sigma-70 factor, ECF subfamily</fullName>
    </submittedName>
</protein>
<dbReference type="SUPFAM" id="SSF88946">
    <property type="entry name" value="Sigma2 domain of RNA polymerase sigma factors"/>
    <property type="match status" value="1"/>
</dbReference>
<keyword evidence="9" id="KW-1185">Reference proteome</keyword>
<reference evidence="7 9" key="1">
    <citation type="journal article" date="2015" name="Genome Announc.">
        <title>Draft Genome Sequence of a Heterotrophic Facultative Anaerobic Thermophilic Bacterium, Ardenticatena maritima Strain 110ST.</title>
        <authorList>
            <person name="Kawaichi S."/>
            <person name="Yoshida T."/>
            <person name="Sako Y."/>
            <person name="Nakamura R."/>
        </authorList>
    </citation>
    <scope>NUCLEOTIDE SEQUENCE [LARGE SCALE GENOMIC DNA]</scope>
    <source>
        <strain evidence="7 9">110S</strain>
    </source>
</reference>
<keyword evidence="3" id="KW-0731">Sigma factor</keyword>
<sequence>MNKQTPSTQKKELSFEEERALVERAKHDREAFGELYDLYFDRVYQYMYYRVGNHEDAEDLTARVFYRMLKALPRYEATNAPFGAWVFRIAHNLVANWHRDQKRRRFLSLDDLPLWGARDEKQEEHLERGLEQEEVFRLIHDLLQSLPEDRQTLLFLKFYAEMSNVEIGKVLGRTEGAVKALYNRTLRALRKQVQQRGVRKRPWNNDSTS</sequence>
<dbReference type="OrthoDB" id="157311at2"/>
<reference evidence="8 10" key="2">
    <citation type="submission" date="2015-07" db="EMBL/GenBank/DDBJ databases">
        <title>Whole genome sequence of Ardenticatena maritima DSM 23922.</title>
        <authorList>
            <person name="Hemp J."/>
            <person name="Ward L.M."/>
            <person name="Pace L.A."/>
            <person name="Fischer W.W."/>
        </authorList>
    </citation>
    <scope>NUCLEOTIDE SEQUENCE [LARGE SCALE GENOMIC DNA]</scope>
    <source>
        <strain evidence="8 10">110S</strain>
    </source>
</reference>
<dbReference type="Pfam" id="PF04542">
    <property type="entry name" value="Sigma70_r2"/>
    <property type="match status" value="1"/>
</dbReference>
<dbReference type="InterPro" id="IPR036388">
    <property type="entry name" value="WH-like_DNA-bd_sf"/>
</dbReference>
<evidence type="ECO:0000313" key="7">
    <source>
        <dbReference type="EMBL" id="GAP61949.1"/>
    </source>
</evidence>
<dbReference type="RefSeq" id="WP_054491879.1">
    <property type="nucleotide sequence ID" value="NZ_BBZA01000022.1"/>
</dbReference>
<dbReference type="InterPro" id="IPR039425">
    <property type="entry name" value="RNA_pol_sigma-70-like"/>
</dbReference>
<proteinExistence type="inferred from homology"/>
<dbReference type="Gene3D" id="1.10.1740.10">
    <property type="match status" value="1"/>
</dbReference>
<dbReference type="Proteomes" id="UP000037784">
    <property type="component" value="Unassembled WGS sequence"/>
</dbReference>
<dbReference type="PANTHER" id="PTHR43133:SF57">
    <property type="entry name" value="RNA POLYMERASE SIGMA-70 FACTOR"/>
    <property type="match status" value="1"/>
</dbReference>
<dbReference type="InParanoid" id="A0A0M8K7B3"/>
<dbReference type="SUPFAM" id="SSF88659">
    <property type="entry name" value="Sigma3 and sigma4 domains of RNA polymerase sigma factors"/>
    <property type="match status" value="1"/>
</dbReference>
<comment type="similarity">
    <text evidence="1">Belongs to the sigma-70 factor family. ECF subfamily.</text>
</comment>
<dbReference type="AlphaFoldDB" id="A0A0M8K7B3"/>
<comment type="caution">
    <text evidence="7">The sequence shown here is derived from an EMBL/GenBank/DDBJ whole genome shotgun (WGS) entry which is preliminary data.</text>
</comment>
<dbReference type="NCBIfam" id="TIGR02937">
    <property type="entry name" value="sigma70-ECF"/>
    <property type="match status" value="1"/>
</dbReference>
<dbReference type="Proteomes" id="UP000050502">
    <property type="component" value="Unassembled WGS sequence"/>
</dbReference>
<name>A0A0M8K7B3_9CHLR</name>
<evidence type="ECO:0000256" key="2">
    <source>
        <dbReference type="ARBA" id="ARBA00023015"/>
    </source>
</evidence>
<gene>
    <name evidence="7" type="ORF">ARMA_0372</name>
    <name evidence="8" type="ORF">SE16_02350</name>
</gene>
<dbReference type="GO" id="GO:0006352">
    <property type="term" value="P:DNA-templated transcription initiation"/>
    <property type="evidence" value="ECO:0007669"/>
    <property type="project" value="InterPro"/>
</dbReference>
<keyword evidence="2" id="KW-0805">Transcription regulation</keyword>
<dbReference type="STRING" id="872965.SE16_02350"/>
<evidence type="ECO:0000259" key="6">
    <source>
        <dbReference type="Pfam" id="PF08281"/>
    </source>
</evidence>
<dbReference type="InterPro" id="IPR007627">
    <property type="entry name" value="RNA_pol_sigma70_r2"/>
</dbReference>
<evidence type="ECO:0000313" key="10">
    <source>
        <dbReference type="Proteomes" id="UP000050502"/>
    </source>
</evidence>
<dbReference type="Pfam" id="PF08281">
    <property type="entry name" value="Sigma70_r4_2"/>
    <property type="match status" value="1"/>
</dbReference>
<dbReference type="Gene3D" id="1.10.10.10">
    <property type="entry name" value="Winged helix-like DNA-binding domain superfamily/Winged helix DNA-binding domain"/>
    <property type="match status" value="1"/>
</dbReference>
<evidence type="ECO:0000313" key="9">
    <source>
        <dbReference type="Proteomes" id="UP000037784"/>
    </source>
</evidence>
<dbReference type="EMBL" id="LGKN01000003">
    <property type="protein sequence ID" value="KPL89327.1"/>
    <property type="molecule type" value="Genomic_DNA"/>
</dbReference>
<evidence type="ECO:0000256" key="4">
    <source>
        <dbReference type="ARBA" id="ARBA00023163"/>
    </source>
</evidence>
<dbReference type="InterPro" id="IPR013324">
    <property type="entry name" value="RNA_pol_sigma_r3/r4-like"/>
</dbReference>
<dbReference type="PANTHER" id="PTHR43133">
    <property type="entry name" value="RNA POLYMERASE ECF-TYPE SIGMA FACTO"/>
    <property type="match status" value="1"/>
</dbReference>
<evidence type="ECO:0000256" key="1">
    <source>
        <dbReference type="ARBA" id="ARBA00010641"/>
    </source>
</evidence>
<evidence type="ECO:0000259" key="5">
    <source>
        <dbReference type="Pfam" id="PF04542"/>
    </source>
</evidence>
<keyword evidence="4" id="KW-0804">Transcription</keyword>
<dbReference type="EMBL" id="BBZA01000022">
    <property type="protein sequence ID" value="GAP61949.1"/>
    <property type="molecule type" value="Genomic_DNA"/>
</dbReference>
<organism evidence="7 9">
    <name type="scientific">Ardenticatena maritima</name>
    <dbReference type="NCBI Taxonomy" id="872965"/>
    <lineage>
        <taxon>Bacteria</taxon>
        <taxon>Bacillati</taxon>
        <taxon>Chloroflexota</taxon>
        <taxon>Ardenticatenia</taxon>
        <taxon>Ardenticatenales</taxon>
        <taxon>Ardenticatenaceae</taxon>
        <taxon>Ardenticatena</taxon>
    </lineage>
</organism>
<feature type="domain" description="RNA polymerase sigma factor 70 region 4 type 2" evidence="6">
    <location>
        <begin position="137"/>
        <end position="189"/>
    </location>
</feature>
<evidence type="ECO:0000256" key="3">
    <source>
        <dbReference type="ARBA" id="ARBA00023082"/>
    </source>
</evidence>